<gene>
    <name evidence="10" type="ORF">HLPCO_001542</name>
</gene>
<dbReference type="SMART" id="SM00448">
    <property type="entry name" value="REC"/>
    <property type="match status" value="1"/>
</dbReference>
<dbReference type="PANTHER" id="PTHR48111:SF1">
    <property type="entry name" value="TWO-COMPONENT RESPONSE REGULATOR ORR33"/>
    <property type="match status" value="1"/>
</dbReference>
<keyword evidence="2" id="KW-0902">Two-component regulatory system</keyword>
<dbReference type="InParanoid" id="U2ECS9"/>
<accession>U2ECS9</accession>
<organism evidence="10 11">
    <name type="scientific">Haloplasma contractile SSD-17B</name>
    <dbReference type="NCBI Taxonomy" id="1033810"/>
    <lineage>
        <taxon>Bacteria</taxon>
        <taxon>Bacillati</taxon>
        <taxon>Mycoplasmatota</taxon>
        <taxon>Mollicutes</taxon>
        <taxon>Haloplasmatales</taxon>
        <taxon>Haloplasmataceae</taxon>
        <taxon>Haloplasma</taxon>
    </lineage>
</organism>
<reference evidence="10 11" key="2">
    <citation type="journal article" date="2013" name="PLoS ONE">
        <title>INDIGO - INtegrated Data Warehouse of MIcrobial GenOmes with Examples from the Red Sea Extremophiles.</title>
        <authorList>
            <person name="Alam I."/>
            <person name="Antunes A."/>
            <person name="Kamau A.A."/>
            <person name="Ba Alawi W."/>
            <person name="Kalkatawi M."/>
            <person name="Stingl U."/>
            <person name="Bajic V.B."/>
        </authorList>
    </citation>
    <scope>NUCLEOTIDE SEQUENCE [LARGE SCALE GENOMIC DNA]</scope>
    <source>
        <strain evidence="10 11">SSD-17B</strain>
    </source>
</reference>
<dbReference type="GO" id="GO:0000156">
    <property type="term" value="F:phosphorelay response regulator activity"/>
    <property type="evidence" value="ECO:0007669"/>
    <property type="project" value="TreeGrafter"/>
</dbReference>
<protein>
    <submittedName>
        <fullName evidence="10">Response regulator CheY-like domain containing protein</fullName>
    </submittedName>
</protein>
<keyword evidence="3" id="KW-0805">Transcription regulation</keyword>
<dbReference type="Gene3D" id="1.10.10.10">
    <property type="entry name" value="Winged helix-like DNA-binding domain superfamily/Winged helix DNA-binding domain"/>
    <property type="match status" value="1"/>
</dbReference>
<evidence type="ECO:0000256" key="1">
    <source>
        <dbReference type="ARBA" id="ARBA00022553"/>
    </source>
</evidence>
<name>U2ECS9_9MOLU</name>
<evidence type="ECO:0000259" key="9">
    <source>
        <dbReference type="PROSITE" id="PS51755"/>
    </source>
</evidence>
<dbReference type="PROSITE" id="PS50110">
    <property type="entry name" value="RESPONSE_REGULATORY"/>
    <property type="match status" value="1"/>
</dbReference>
<feature type="modified residue" description="4-aspartylphosphate" evidence="6">
    <location>
        <position position="56"/>
    </location>
</feature>
<dbReference type="GO" id="GO:0032993">
    <property type="term" value="C:protein-DNA complex"/>
    <property type="evidence" value="ECO:0007669"/>
    <property type="project" value="TreeGrafter"/>
</dbReference>
<evidence type="ECO:0000256" key="4">
    <source>
        <dbReference type="ARBA" id="ARBA00023125"/>
    </source>
</evidence>
<dbReference type="GO" id="GO:0006355">
    <property type="term" value="P:regulation of DNA-templated transcription"/>
    <property type="evidence" value="ECO:0007669"/>
    <property type="project" value="InterPro"/>
</dbReference>
<dbReference type="GO" id="GO:0005829">
    <property type="term" value="C:cytosol"/>
    <property type="evidence" value="ECO:0007669"/>
    <property type="project" value="TreeGrafter"/>
</dbReference>
<dbReference type="eggNOG" id="COG0745">
    <property type="taxonomic scope" value="Bacteria"/>
</dbReference>
<keyword evidence="11" id="KW-1185">Reference proteome</keyword>
<feature type="domain" description="OmpR/PhoB-type" evidence="9">
    <location>
        <begin position="131"/>
        <end position="228"/>
    </location>
</feature>
<evidence type="ECO:0000256" key="7">
    <source>
        <dbReference type="PROSITE-ProRule" id="PRU01091"/>
    </source>
</evidence>
<evidence type="ECO:0000256" key="5">
    <source>
        <dbReference type="ARBA" id="ARBA00023163"/>
    </source>
</evidence>
<feature type="DNA-binding region" description="OmpR/PhoB-type" evidence="7">
    <location>
        <begin position="131"/>
        <end position="228"/>
    </location>
</feature>
<dbReference type="CDD" id="cd17574">
    <property type="entry name" value="REC_OmpR"/>
    <property type="match status" value="1"/>
</dbReference>
<dbReference type="InterPro" id="IPR001789">
    <property type="entry name" value="Sig_transdc_resp-reg_receiver"/>
</dbReference>
<dbReference type="GO" id="GO:0000976">
    <property type="term" value="F:transcription cis-regulatory region binding"/>
    <property type="evidence" value="ECO:0007669"/>
    <property type="project" value="TreeGrafter"/>
</dbReference>
<dbReference type="SMART" id="SM00862">
    <property type="entry name" value="Trans_reg_C"/>
    <property type="match status" value="1"/>
</dbReference>
<evidence type="ECO:0000256" key="6">
    <source>
        <dbReference type="PROSITE-ProRule" id="PRU00169"/>
    </source>
</evidence>
<dbReference type="InterPro" id="IPR036388">
    <property type="entry name" value="WH-like_DNA-bd_sf"/>
</dbReference>
<evidence type="ECO:0000313" key="10">
    <source>
        <dbReference type="EMBL" id="ERJ12556.1"/>
    </source>
</evidence>
<comment type="caution">
    <text evidence="10">The sequence shown here is derived from an EMBL/GenBank/DDBJ whole genome shotgun (WGS) entry which is preliminary data.</text>
</comment>
<dbReference type="InterPro" id="IPR011006">
    <property type="entry name" value="CheY-like_superfamily"/>
</dbReference>
<dbReference type="CDD" id="cd00383">
    <property type="entry name" value="trans_reg_C"/>
    <property type="match status" value="1"/>
</dbReference>
<sequence>MNTLSYKVLIIEDEKQLQNVVTAYFKKEGFNVDNAYDGLEGINLFKINQYNCICVDVMMPKLDGWEVVKQIREESDVPIVMLTALSSDQDALKGYSLKVDDYIPKPFSPPLLIAKVKNIVERYEGNLNNNKNVITINQLKIDVESREVFVKDKLIDLSKTEFDLLVYLITNKNIALTREQILDSVWGYDKDALERVVDTFIKTLRKKLGSPYATYIKTVFGVGYKFIVE</sequence>
<dbReference type="FunFam" id="3.40.50.2300:FF:000001">
    <property type="entry name" value="DNA-binding response regulator PhoB"/>
    <property type="match status" value="1"/>
</dbReference>
<feature type="domain" description="Response regulatory" evidence="8">
    <location>
        <begin position="7"/>
        <end position="120"/>
    </location>
</feature>
<evidence type="ECO:0000256" key="3">
    <source>
        <dbReference type="ARBA" id="ARBA00023015"/>
    </source>
</evidence>
<evidence type="ECO:0000313" key="11">
    <source>
        <dbReference type="Proteomes" id="UP000005707"/>
    </source>
</evidence>
<dbReference type="Pfam" id="PF00486">
    <property type="entry name" value="Trans_reg_C"/>
    <property type="match status" value="1"/>
</dbReference>
<evidence type="ECO:0000256" key="2">
    <source>
        <dbReference type="ARBA" id="ARBA00023012"/>
    </source>
</evidence>
<keyword evidence="5" id="KW-0804">Transcription</keyword>
<dbReference type="SUPFAM" id="SSF52172">
    <property type="entry name" value="CheY-like"/>
    <property type="match status" value="1"/>
</dbReference>
<keyword evidence="4 7" id="KW-0238">DNA-binding</keyword>
<dbReference type="PANTHER" id="PTHR48111">
    <property type="entry name" value="REGULATOR OF RPOS"/>
    <property type="match status" value="1"/>
</dbReference>
<dbReference type="AlphaFoldDB" id="U2ECS9"/>
<reference evidence="10 11" key="1">
    <citation type="journal article" date="2011" name="J. Bacteriol.">
        <title>Genome sequence of Haloplasma contractile, an unusual contractile bacterium from a deep-sea anoxic brine lake.</title>
        <authorList>
            <person name="Antunes A."/>
            <person name="Alam I."/>
            <person name="El Dorry H."/>
            <person name="Siam R."/>
            <person name="Robertson A."/>
            <person name="Bajic V.B."/>
            <person name="Stingl U."/>
        </authorList>
    </citation>
    <scope>NUCLEOTIDE SEQUENCE [LARGE SCALE GENOMIC DNA]</scope>
    <source>
        <strain evidence="10 11">SSD-17B</strain>
    </source>
</reference>
<dbReference type="STRING" id="1033810.HLPCO_001542"/>
<dbReference type="InterPro" id="IPR001867">
    <property type="entry name" value="OmpR/PhoB-type_DNA-bd"/>
</dbReference>
<keyword evidence="1 6" id="KW-0597">Phosphoprotein</keyword>
<dbReference type="Gene3D" id="3.40.50.2300">
    <property type="match status" value="1"/>
</dbReference>
<evidence type="ECO:0000259" key="8">
    <source>
        <dbReference type="PROSITE" id="PS50110"/>
    </source>
</evidence>
<proteinExistence type="predicted"/>
<dbReference type="Pfam" id="PF00072">
    <property type="entry name" value="Response_reg"/>
    <property type="match status" value="1"/>
</dbReference>
<dbReference type="PROSITE" id="PS51755">
    <property type="entry name" value="OMPR_PHOB"/>
    <property type="match status" value="1"/>
</dbReference>
<dbReference type="Proteomes" id="UP000005707">
    <property type="component" value="Unassembled WGS sequence"/>
</dbReference>
<dbReference type="InterPro" id="IPR039420">
    <property type="entry name" value="WalR-like"/>
</dbReference>
<dbReference type="EMBL" id="AFNU02000004">
    <property type="protein sequence ID" value="ERJ12556.1"/>
    <property type="molecule type" value="Genomic_DNA"/>
</dbReference>